<accession>A0A367INI5</accession>
<evidence type="ECO:0000313" key="9">
    <source>
        <dbReference type="Proteomes" id="UP000253551"/>
    </source>
</evidence>
<gene>
    <name evidence="8" type="ORF">CU098_002971</name>
</gene>
<dbReference type="EMBL" id="PJQM01006812">
    <property type="protein sequence ID" value="RCH79061.1"/>
    <property type="molecule type" value="Genomic_DNA"/>
</dbReference>
<dbReference type="Proteomes" id="UP000253551">
    <property type="component" value="Unassembled WGS sequence"/>
</dbReference>
<dbReference type="PANTHER" id="PTHR20275:SF0">
    <property type="entry name" value="NAD KINASE"/>
    <property type="match status" value="1"/>
</dbReference>
<dbReference type="Pfam" id="PF01513">
    <property type="entry name" value="NAD_kinase"/>
    <property type="match status" value="1"/>
</dbReference>
<reference evidence="8 9" key="1">
    <citation type="journal article" date="2018" name="G3 (Bethesda)">
        <title>Phylogenetic and Phylogenomic Definition of Rhizopus Species.</title>
        <authorList>
            <person name="Gryganskyi A.P."/>
            <person name="Golan J."/>
            <person name="Dolatabadi S."/>
            <person name="Mondo S."/>
            <person name="Robb S."/>
            <person name="Idnurm A."/>
            <person name="Muszewska A."/>
            <person name="Steczkiewicz K."/>
            <person name="Masonjones S."/>
            <person name="Liao H.L."/>
            <person name="Gajdeczka M.T."/>
            <person name="Anike F."/>
            <person name="Vuek A."/>
            <person name="Anishchenko I.M."/>
            <person name="Voigt K."/>
            <person name="de Hoog G.S."/>
            <person name="Smith M.E."/>
            <person name="Heitman J."/>
            <person name="Vilgalys R."/>
            <person name="Stajich J.E."/>
        </authorList>
    </citation>
    <scope>NUCLEOTIDE SEQUENCE [LARGE SCALE GENOMIC DNA]</scope>
    <source>
        <strain evidence="8 9">LSU 92-RS-03</strain>
    </source>
</reference>
<dbReference type="SUPFAM" id="SSF111331">
    <property type="entry name" value="NAD kinase/diacylglycerol kinase-like"/>
    <property type="match status" value="1"/>
</dbReference>
<comment type="similarity">
    <text evidence="1">Belongs to the NAD kinase family.</text>
</comment>
<evidence type="ECO:0000313" key="8">
    <source>
        <dbReference type="EMBL" id="RCH79061.1"/>
    </source>
</evidence>
<evidence type="ECO:0000256" key="4">
    <source>
        <dbReference type="ARBA" id="ARBA00022777"/>
    </source>
</evidence>
<evidence type="ECO:0000256" key="2">
    <source>
        <dbReference type="ARBA" id="ARBA00022679"/>
    </source>
</evidence>
<keyword evidence="4" id="KW-0418">Kinase</keyword>
<proteinExistence type="inferred from homology"/>
<protein>
    <recommendedName>
        <fullName evidence="10">NAD(+) kinase</fullName>
    </recommendedName>
</protein>
<sequence length="286" mass="32030">LGGDGTVLFTSSLFQSKVPPVVPFHLGSLGFLTPFLFTTYKEELSRLFEGQLKSVQRMRLVCTVYRLKTENSSDLTDETAWMRSVFLGLKENMISVPEQTHHVLNEVVVDRGPSANMSLLELFSNNRHLTTVQADGLCIATATGSTAYSLSAGGSLTHPSMQSTLITPISPHALSFRPLVLPKEHTIRIVVPFGSRCTAFCSFDGRNRVELGHGDHIKITISPHPIETYCAHDADHDWFTSIQTSLHWNVRQRQKSFVTAPSIRNQNEFDLLPWSDQELKRHISKL</sequence>
<dbReference type="FunFam" id="2.60.200.30:FF:000009">
    <property type="entry name" value="Poly(P)/ATP NAD kinase"/>
    <property type="match status" value="1"/>
</dbReference>
<dbReference type="GO" id="GO:0019674">
    <property type="term" value="P:NAD+ metabolic process"/>
    <property type="evidence" value="ECO:0007669"/>
    <property type="project" value="InterPro"/>
</dbReference>
<dbReference type="STRING" id="4846.A0A367INI5"/>
<dbReference type="InterPro" id="IPR002504">
    <property type="entry name" value="NADK"/>
</dbReference>
<dbReference type="GO" id="GO:0003951">
    <property type="term" value="F:NAD+ kinase activity"/>
    <property type="evidence" value="ECO:0007669"/>
    <property type="project" value="InterPro"/>
</dbReference>
<dbReference type="Gene3D" id="3.40.50.10330">
    <property type="entry name" value="Probable inorganic polyphosphate/atp-NAD kinase, domain 1"/>
    <property type="match status" value="1"/>
</dbReference>
<dbReference type="AlphaFoldDB" id="A0A367INI5"/>
<evidence type="ECO:0008006" key="10">
    <source>
        <dbReference type="Google" id="ProtNLM"/>
    </source>
</evidence>
<dbReference type="InterPro" id="IPR017437">
    <property type="entry name" value="ATP-NAD_kinase_PpnK-typ_C"/>
</dbReference>
<organism evidence="8 9">
    <name type="scientific">Rhizopus stolonifer</name>
    <name type="common">Rhizopus nigricans</name>
    <dbReference type="NCBI Taxonomy" id="4846"/>
    <lineage>
        <taxon>Eukaryota</taxon>
        <taxon>Fungi</taxon>
        <taxon>Fungi incertae sedis</taxon>
        <taxon>Mucoromycota</taxon>
        <taxon>Mucoromycotina</taxon>
        <taxon>Mucoromycetes</taxon>
        <taxon>Mucorales</taxon>
        <taxon>Mucorineae</taxon>
        <taxon>Rhizopodaceae</taxon>
        <taxon>Rhizopus</taxon>
    </lineage>
</organism>
<feature type="non-terminal residue" evidence="8">
    <location>
        <position position="1"/>
    </location>
</feature>
<keyword evidence="7" id="KW-0520">NAD</keyword>
<dbReference type="InterPro" id="IPR017438">
    <property type="entry name" value="ATP-NAD_kinase_N"/>
</dbReference>
<keyword evidence="9" id="KW-1185">Reference proteome</keyword>
<dbReference type="Gene3D" id="2.60.200.30">
    <property type="entry name" value="Probable inorganic polyphosphate/atp-NAD kinase, domain 2"/>
    <property type="match status" value="1"/>
</dbReference>
<evidence type="ECO:0000256" key="1">
    <source>
        <dbReference type="ARBA" id="ARBA00010995"/>
    </source>
</evidence>
<evidence type="ECO:0000256" key="5">
    <source>
        <dbReference type="ARBA" id="ARBA00022840"/>
    </source>
</evidence>
<dbReference type="OrthoDB" id="24581at2759"/>
<dbReference type="PANTHER" id="PTHR20275">
    <property type="entry name" value="NAD KINASE"/>
    <property type="match status" value="1"/>
</dbReference>
<comment type="caution">
    <text evidence="8">The sequence shown here is derived from an EMBL/GenBank/DDBJ whole genome shotgun (WGS) entry which is preliminary data.</text>
</comment>
<evidence type="ECO:0000256" key="7">
    <source>
        <dbReference type="ARBA" id="ARBA00023027"/>
    </source>
</evidence>
<keyword evidence="6" id="KW-0521">NADP</keyword>
<dbReference type="Pfam" id="PF20143">
    <property type="entry name" value="NAD_kinase_C"/>
    <property type="match status" value="1"/>
</dbReference>
<dbReference type="GO" id="GO:0006741">
    <property type="term" value="P:NADP+ biosynthetic process"/>
    <property type="evidence" value="ECO:0007669"/>
    <property type="project" value="InterPro"/>
</dbReference>
<keyword evidence="5" id="KW-0067">ATP-binding</keyword>
<keyword evidence="2" id="KW-0808">Transferase</keyword>
<name>A0A367INI5_RHIST</name>
<keyword evidence="3" id="KW-0547">Nucleotide-binding</keyword>
<dbReference type="GO" id="GO:0005524">
    <property type="term" value="F:ATP binding"/>
    <property type="evidence" value="ECO:0007669"/>
    <property type="project" value="UniProtKB-KW"/>
</dbReference>
<dbReference type="InterPro" id="IPR016064">
    <property type="entry name" value="NAD/diacylglycerol_kinase_sf"/>
</dbReference>
<evidence type="ECO:0000256" key="3">
    <source>
        <dbReference type="ARBA" id="ARBA00022741"/>
    </source>
</evidence>
<evidence type="ECO:0000256" key="6">
    <source>
        <dbReference type="ARBA" id="ARBA00022857"/>
    </source>
</evidence>